<dbReference type="AlphaFoldDB" id="M1ZCP2"/>
<comment type="caution">
    <text evidence="4">The sequence shown here is derived from an EMBL/GenBank/DDBJ whole genome shotgun (WGS) entry which is preliminary data.</text>
</comment>
<accession>M1ZCP2</accession>
<dbReference type="InterPro" id="IPR050498">
    <property type="entry name" value="Ycf3"/>
</dbReference>
<dbReference type="PANTHER" id="PTHR44858:SF1">
    <property type="entry name" value="UDP-N-ACETYLGLUCOSAMINE--PEPTIDE N-ACETYLGLUCOSAMINYLTRANSFERASE SPINDLY-RELATED"/>
    <property type="match status" value="1"/>
</dbReference>
<dbReference type="Proteomes" id="UP000011704">
    <property type="component" value="Unassembled WGS sequence"/>
</dbReference>
<dbReference type="EMBL" id="CAQJ01000065">
    <property type="protein sequence ID" value="CCQ91138.1"/>
    <property type="molecule type" value="Genomic_DNA"/>
</dbReference>
<sequence length="201" mass="22741">MKIPPHIVQRYLPVLVVLFMGLALWSDQASFNDPSPKENGAREGSATKTPGGAQPSGFSEGSKNRASDETRMAIHHYNEGNGFLSRGDWQEAVRNYNMALRHDKHLHPVYINLSTAYLKGRQFDAAFKTLNTLKEMEPKSPHLYYNLACYHALQNHTDEALDALKQSVQLGYREFDAIRTDPDLASLRQTDAFKMWMNTLG</sequence>
<dbReference type="Pfam" id="PF14559">
    <property type="entry name" value="TPR_19"/>
    <property type="match status" value="1"/>
</dbReference>
<proteinExistence type="predicted"/>
<evidence type="ECO:0000313" key="4">
    <source>
        <dbReference type="EMBL" id="CCQ91138.1"/>
    </source>
</evidence>
<dbReference type="InterPro" id="IPR019734">
    <property type="entry name" value="TPR_rpt"/>
</dbReference>
<dbReference type="STRING" id="1266370.NITGR_590014"/>
<dbReference type="InterPro" id="IPR011990">
    <property type="entry name" value="TPR-like_helical_dom_sf"/>
</dbReference>
<keyword evidence="2" id="KW-0802">TPR repeat</keyword>
<dbReference type="InParanoid" id="M1ZCP2"/>
<dbReference type="PANTHER" id="PTHR44858">
    <property type="entry name" value="TETRATRICOPEPTIDE REPEAT PROTEIN 6"/>
    <property type="match status" value="1"/>
</dbReference>
<dbReference type="NCBIfam" id="NF047558">
    <property type="entry name" value="TPR_END_plus"/>
    <property type="match status" value="1"/>
</dbReference>
<dbReference type="SMART" id="SM00028">
    <property type="entry name" value="TPR"/>
    <property type="match status" value="3"/>
</dbReference>
<evidence type="ECO:0000313" key="5">
    <source>
        <dbReference type="Proteomes" id="UP000011704"/>
    </source>
</evidence>
<dbReference type="Gene3D" id="1.25.40.10">
    <property type="entry name" value="Tetratricopeptide repeat domain"/>
    <property type="match status" value="1"/>
</dbReference>
<evidence type="ECO:0000256" key="1">
    <source>
        <dbReference type="ARBA" id="ARBA00022737"/>
    </source>
</evidence>
<keyword evidence="5" id="KW-1185">Reference proteome</keyword>
<keyword evidence="1" id="KW-0677">Repeat</keyword>
<dbReference type="SUPFAM" id="SSF48452">
    <property type="entry name" value="TPR-like"/>
    <property type="match status" value="1"/>
</dbReference>
<organism evidence="4 5">
    <name type="scientific">Nitrospina gracilis (strain 3/211)</name>
    <dbReference type="NCBI Taxonomy" id="1266370"/>
    <lineage>
        <taxon>Bacteria</taxon>
        <taxon>Pseudomonadati</taxon>
        <taxon>Nitrospinota/Tectimicrobiota group</taxon>
        <taxon>Nitrospinota</taxon>
        <taxon>Nitrospinia</taxon>
        <taxon>Nitrospinales</taxon>
        <taxon>Nitrospinaceae</taxon>
        <taxon>Nitrospina</taxon>
    </lineage>
</organism>
<reference evidence="4 5" key="1">
    <citation type="journal article" date="2013" name="Front. Microbiol.">
        <title>The genome of Nitrospina gracilis illuminates the metabolism and evolution of the major marine nitrite oxidizer.</title>
        <authorList>
            <person name="Luecker S."/>
            <person name="Nowka B."/>
            <person name="Rattei T."/>
            <person name="Spieck E."/>
            <person name="and Daims H."/>
        </authorList>
    </citation>
    <scope>NUCLEOTIDE SEQUENCE [LARGE SCALE GENOMIC DNA]</scope>
    <source>
        <strain evidence="4 5">3/211</strain>
    </source>
</reference>
<evidence type="ECO:0000256" key="2">
    <source>
        <dbReference type="ARBA" id="ARBA00022803"/>
    </source>
</evidence>
<protein>
    <submittedName>
        <fullName evidence="4">Uncharacterized protein</fullName>
    </submittedName>
</protein>
<dbReference type="HOGENOM" id="CLU_1359216_0_0_0"/>
<feature type="region of interest" description="Disordered" evidence="3">
    <location>
        <begin position="32"/>
        <end position="66"/>
    </location>
</feature>
<name>M1ZCP2_NITG3</name>
<evidence type="ECO:0000256" key="3">
    <source>
        <dbReference type="SAM" id="MobiDB-lite"/>
    </source>
</evidence>
<gene>
    <name evidence="4" type="ORF">NITGR_590014</name>
</gene>
<dbReference type="RefSeq" id="WP_005009462.1">
    <property type="nucleotide sequence ID" value="NZ_HG422173.1"/>
</dbReference>